<keyword evidence="2" id="KW-1185">Reference proteome</keyword>
<dbReference type="Proteomes" id="UP001551658">
    <property type="component" value="Unassembled WGS sequence"/>
</dbReference>
<gene>
    <name evidence="1" type="ORF">AB0H72_08655</name>
</gene>
<protein>
    <recommendedName>
        <fullName evidence="3">Ankyrin</fullName>
    </recommendedName>
</protein>
<accession>A0ABV3F5D0</accession>
<reference evidence="1 2" key="1">
    <citation type="submission" date="2024-06" db="EMBL/GenBank/DDBJ databases">
        <title>The Natural Products Discovery Center: Release of the First 8490 Sequenced Strains for Exploring Actinobacteria Biosynthetic Diversity.</title>
        <authorList>
            <person name="Kalkreuter E."/>
            <person name="Kautsar S.A."/>
            <person name="Yang D."/>
            <person name="Bader C.D."/>
            <person name="Teijaro C.N."/>
            <person name="Fluegel L."/>
            <person name="Davis C.M."/>
            <person name="Simpson J.R."/>
            <person name="Lauterbach L."/>
            <person name="Steele A.D."/>
            <person name="Gui C."/>
            <person name="Meng S."/>
            <person name="Li G."/>
            <person name="Viehrig K."/>
            <person name="Ye F."/>
            <person name="Su P."/>
            <person name="Kiefer A.F."/>
            <person name="Nichols A."/>
            <person name="Cepeda A.J."/>
            <person name="Yan W."/>
            <person name="Fan B."/>
            <person name="Jiang Y."/>
            <person name="Adhikari A."/>
            <person name="Zheng C.-J."/>
            <person name="Schuster L."/>
            <person name="Cowan T.M."/>
            <person name="Smanski M.J."/>
            <person name="Chevrette M.G."/>
            <person name="De Carvalho L.P.S."/>
            <person name="Shen B."/>
        </authorList>
    </citation>
    <scope>NUCLEOTIDE SEQUENCE [LARGE SCALE GENOMIC DNA]</scope>
    <source>
        <strain evidence="1 2">NPDC050671</strain>
    </source>
</reference>
<dbReference type="EMBL" id="JBFAIH010000003">
    <property type="protein sequence ID" value="MEV0362760.1"/>
    <property type="molecule type" value="Genomic_DNA"/>
</dbReference>
<dbReference type="RefSeq" id="WP_357976194.1">
    <property type="nucleotide sequence ID" value="NZ_JBFAIH010000003.1"/>
</dbReference>
<comment type="caution">
    <text evidence="1">The sequence shown here is derived from an EMBL/GenBank/DDBJ whole genome shotgun (WGS) entry which is preliminary data.</text>
</comment>
<proteinExistence type="predicted"/>
<evidence type="ECO:0000313" key="2">
    <source>
        <dbReference type="Proteomes" id="UP001551658"/>
    </source>
</evidence>
<evidence type="ECO:0000313" key="1">
    <source>
        <dbReference type="EMBL" id="MEV0362760.1"/>
    </source>
</evidence>
<name>A0ABV3F5D0_9NOCA</name>
<organism evidence="1 2">
    <name type="scientific">Nocardia fusca</name>
    <dbReference type="NCBI Taxonomy" id="941183"/>
    <lineage>
        <taxon>Bacteria</taxon>
        <taxon>Bacillati</taxon>
        <taxon>Actinomycetota</taxon>
        <taxon>Actinomycetes</taxon>
        <taxon>Mycobacteriales</taxon>
        <taxon>Nocardiaceae</taxon>
        <taxon>Nocardia</taxon>
    </lineage>
</organism>
<evidence type="ECO:0008006" key="3">
    <source>
        <dbReference type="Google" id="ProtNLM"/>
    </source>
</evidence>
<sequence length="217" mass="23717">MTEVELPAVQGDFEARITVRAGEAGTVVALERYAARHDMKFTHIVLMRGRMTDQPMVTVRRSGTATAVREWIYTVVGALSAAGFEVTRVKLEATPWAEGVPDTDEAAAVLGSRYYFEHHIKLMLPAGAGSDRLAATVAGHRAHVSANARRARADGRTERFVTQRCRAVSDRTAEARLADLLAVLADHQVLSVEREFVVYDSNESADDGWIDEPAVAP</sequence>